<comment type="caution">
    <text evidence="1">The sequence shown here is derived from an EMBL/GenBank/DDBJ whole genome shotgun (WGS) entry which is preliminary data.</text>
</comment>
<evidence type="ECO:0000313" key="1">
    <source>
        <dbReference type="EMBL" id="KAJ7007141.1"/>
    </source>
</evidence>
<evidence type="ECO:0000313" key="2">
    <source>
        <dbReference type="Proteomes" id="UP001164929"/>
    </source>
</evidence>
<reference evidence="1" key="1">
    <citation type="journal article" date="2023" name="Mol. Ecol. Resour.">
        <title>Chromosome-level genome assembly of a triploid poplar Populus alba 'Berolinensis'.</title>
        <authorList>
            <person name="Chen S."/>
            <person name="Yu Y."/>
            <person name="Wang X."/>
            <person name="Wang S."/>
            <person name="Zhang T."/>
            <person name="Zhou Y."/>
            <person name="He R."/>
            <person name="Meng N."/>
            <person name="Wang Y."/>
            <person name="Liu W."/>
            <person name="Liu Z."/>
            <person name="Liu J."/>
            <person name="Guo Q."/>
            <person name="Huang H."/>
            <person name="Sederoff R.R."/>
            <person name="Wang G."/>
            <person name="Qu G."/>
            <person name="Chen S."/>
        </authorList>
    </citation>
    <scope>NUCLEOTIDE SEQUENCE</scope>
    <source>
        <strain evidence="1">SC-2020</strain>
    </source>
</reference>
<dbReference type="EMBL" id="JAQIZT010000002">
    <property type="protein sequence ID" value="KAJ7007141.1"/>
    <property type="molecule type" value="Genomic_DNA"/>
</dbReference>
<keyword evidence="2" id="KW-1185">Reference proteome</keyword>
<organism evidence="1 2">
    <name type="scientific">Populus alba x Populus x berolinensis</name>
    <dbReference type="NCBI Taxonomy" id="444605"/>
    <lineage>
        <taxon>Eukaryota</taxon>
        <taxon>Viridiplantae</taxon>
        <taxon>Streptophyta</taxon>
        <taxon>Embryophyta</taxon>
        <taxon>Tracheophyta</taxon>
        <taxon>Spermatophyta</taxon>
        <taxon>Magnoliopsida</taxon>
        <taxon>eudicotyledons</taxon>
        <taxon>Gunneridae</taxon>
        <taxon>Pentapetalae</taxon>
        <taxon>rosids</taxon>
        <taxon>fabids</taxon>
        <taxon>Malpighiales</taxon>
        <taxon>Salicaceae</taxon>
        <taxon>Saliceae</taxon>
        <taxon>Populus</taxon>
    </lineage>
</organism>
<protein>
    <submittedName>
        <fullName evidence="1">Uncharacterized protein</fullName>
    </submittedName>
</protein>
<name>A0AAD6RDT5_9ROSI</name>
<accession>A0AAD6RDT5</accession>
<proteinExistence type="predicted"/>
<sequence>MKEEEEHLIYRASPLYSIKQNFNERTKQDQISMFLQGWCNGGADFGKHSQYLLNIYMELCFNVSTINKATYIGNSPCPTSGNHAYQLPELRMCSWLCQVRIRRKPWTKTVVKLMWNENHGQQG</sequence>
<gene>
    <name evidence="1" type="ORF">NC653_006248</name>
</gene>
<dbReference type="Proteomes" id="UP001164929">
    <property type="component" value="Chromosome 2"/>
</dbReference>
<dbReference type="AlphaFoldDB" id="A0AAD6RDT5"/>